<sequence>MLRTFDFLLIGSMAAAAAVTYQIKHDTDNKAAEVRRLEAEIKLEKDTIDLLRADRALLTQPNRLDRLVKTYETELQLQPTAPTQLARPVELPMPKDQVPQKEVAEGKKAESDPVKDLITTGSVNPAEAVND</sequence>
<reference evidence="2 3" key="1">
    <citation type="submission" date="2019-06" db="EMBL/GenBank/DDBJ databases">
        <title>Rhizobium sp. CL12 isolated from roots of soybean.</title>
        <authorList>
            <person name="Wang C."/>
        </authorList>
    </citation>
    <scope>NUCLEOTIDE SEQUENCE [LARGE SCALE GENOMIC DNA]</scope>
    <source>
        <strain evidence="2 3">CL12</strain>
    </source>
</reference>
<proteinExistence type="predicted"/>
<keyword evidence="3" id="KW-1185">Reference proteome</keyword>
<organism evidence="2 3">
    <name type="scientific">Rhizobium glycinendophyticum</name>
    <dbReference type="NCBI Taxonomy" id="2589807"/>
    <lineage>
        <taxon>Bacteria</taxon>
        <taxon>Pseudomonadati</taxon>
        <taxon>Pseudomonadota</taxon>
        <taxon>Alphaproteobacteria</taxon>
        <taxon>Hyphomicrobiales</taxon>
        <taxon>Rhizobiaceae</taxon>
        <taxon>Rhizobium/Agrobacterium group</taxon>
        <taxon>Rhizobium</taxon>
    </lineage>
</organism>
<dbReference type="Proteomes" id="UP000316429">
    <property type="component" value="Unassembled WGS sequence"/>
</dbReference>
<evidence type="ECO:0000313" key="2">
    <source>
        <dbReference type="EMBL" id="TPP11468.1"/>
    </source>
</evidence>
<dbReference type="OrthoDB" id="7165680at2"/>
<evidence type="ECO:0000256" key="1">
    <source>
        <dbReference type="SAM" id="MobiDB-lite"/>
    </source>
</evidence>
<feature type="compositionally biased region" description="Basic and acidic residues" evidence="1">
    <location>
        <begin position="98"/>
        <end position="115"/>
    </location>
</feature>
<dbReference type="EMBL" id="VFYP01000001">
    <property type="protein sequence ID" value="TPP11468.1"/>
    <property type="molecule type" value="Genomic_DNA"/>
</dbReference>
<accession>A0A504U8G6</accession>
<evidence type="ECO:0000313" key="3">
    <source>
        <dbReference type="Proteomes" id="UP000316429"/>
    </source>
</evidence>
<dbReference type="RefSeq" id="WP_140828155.1">
    <property type="nucleotide sequence ID" value="NZ_VFYP01000001.1"/>
</dbReference>
<protein>
    <recommendedName>
        <fullName evidence="4">Cell division protein FtsL</fullName>
    </recommendedName>
</protein>
<evidence type="ECO:0008006" key="4">
    <source>
        <dbReference type="Google" id="ProtNLM"/>
    </source>
</evidence>
<feature type="region of interest" description="Disordered" evidence="1">
    <location>
        <begin position="79"/>
        <end position="131"/>
    </location>
</feature>
<name>A0A504U8G6_9HYPH</name>
<dbReference type="AlphaFoldDB" id="A0A504U8G6"/>
<comment type="caution">
    <text evidence="2">The sequence shown here is derived from an EMBL/GenBank/DDBJ whole genome shotgun (WGS) entry which is preliminary data.</text>
</comment>
<gene>
    <name evidence="2" type="ORF">FJQ55_11880</name>
</gene>